<dbReference type="Proteomes" id="UP000267145">
    <property type="component" value="Unassembled WGS sequence"/>
</dbReference>
<organism evidence="1 2">
    <name type="scientific">Verticillium nonalfalfae</name>
    <dbReference type="NCBI Taxonomy" id="1051616"/>
    <lineage>
        <taxon>Eukaryota</taxon>
        <taxon>Fungi</taxon>
        <taxon>Dikarya</taxon>
        <taxon>Ascomycota</taxon>
        <taxon>Pezizomycotina</taxon>
        <taxon>Sordariomycetes</taxon>
        <taxon>Hypocreomycetidae</taxon>
        <taxon>Glomerellales</taxon>
        <taxon>Plectosphaerellaceae</taxon>
        <taxon>Verticillium</taxon>
    </lineage>
</organism>
<dbReference type="EMBL" id="RBVV01000009">
    <property type="protein sequence ID" value="RNJ60219.1"/>
    <property type="molecule type" value="Genomic_DNA"/>
</dbReference>
<dbReference type="GeneID" id="39612940"/>
<sequence>MGFAFDWHRISHNACQVAFQILSPVCVEVLVGEAFCQTRKPSISRVTEPDEKKREDKQCRHGPQLEECKWIHGSGSRIMSLQSHSRSRILRTDQDAGLQLQIILHGYSPDVFYLASLGANLAWPARERDPNPVPGHGIQHFR</sequence>
<name>A0A3M9YIG5_9PEZI</name>
<reference evidence="1 2" key="1">
    <citation type="submission" date="2018-10" db="EMBL/GenBank/DDBJ databases">
        <title>Genome sequence of Verticillium nonalfalfae VnAa140.</title>
        <authorList>
            <person name="Stajich J.E."/>
            <person name="Kasson M.T."/>
        </authorList>
    </citation>
    <scope>NUCLEOTIDE SEQUENCE [LARGE SCALE GENOMIC DNA]</scope>
    <source>
        <strain evidence="1 2">VnAa140</strain>
    </source>
</reference>
<dbReference type="AlphaFoldDB" id="A0A3M9YIG5"/>
<accession>A0A3M9YIG5</accession>
<keyword evidence="2" id="KW-1185">Reference proteome</keyword>
<evidence type="ECO:0000313" key="2">
    <source>
        <dbReference type="Proteomes" id="UP000267145"/>
    </source>
</evidence>
<evidence type="ECO:0000313" key="1">
    <source>
        <dbReference type="EMBL" id="RNJ60219.1"/>
    </source>
</evidence>
<protein>
    <submittedName>
        <fullName evidence="1">Uncharacterized protein</fullName>
    </submittedName>
</protein>
<dbReference type="RefSeq" id="XP_028498377.1">
    <property type="nucleotide sequence ID" value="XM_028643326.1"/>
</dbReference>
<proteinExistence type="predicted"/>
<gene>
    <name evidence="1" type="ORF">D7B24_009251</name>
</gene>
<comment type="caution">
    <text evidence="1">The sequence shown here is derived from an EMBL/GenBank/DDBJ whole genome shotgun (WGS) entry which is preliminary data.</text>
</comment>